<keyword evidence="3" id="KW-1003">Cell membrane</keyword>
<feature type="transmembrane region" description="Helical" evidence="9">
    <location>
        <begin position="26"/>
        <end position="50"/>
    </location>
</feature>
<feature type="transmembrane region" description="Helical" evidence="9">
    <location>
        <begin position="125"/>
        <end position="143"/>
    </location>
</feature>
<feature type="transmembrane region" description="Helical" evidence="9">
    <location>
        <begin position="239"/>
        <end position="259"/>
    </location>
</feature>
<feature type="transmembrane region" description="Helical" evidence="9">
    <location>
        <begin position="450"/>
        <end position="473"/>
    </location>
</feature>
<evidence type="ECO:0000256" key="2">
    <source>
        <dbReference type="ARBA" id="ARBA00022448"/>
    </source>
</evidence>
<name>A0A4V6CSM4_9ACTN</name>
<evidence type="ECO:0000256" key="3">
    <source>
        <dbReference type="ARBA" id="ARBA00022519"/>
    </source>
</evidence>
<dbReference type="InterPro" id="IPR020846">
    <property type="entry name" value="MFS_dom"/>
</dbReference>
<keyword evidence="2" id="KW-0813">Transport</keyword>
<dbReference type="Pfam" id="PF07690">
    <property type="entry name" value="MFS_1"/>
    <property type="match status" value="1"/>
</dbReference>
<evidence type="ECO:0000256" key="7">
    <source>
        <dbReference type="ARBA" id="ARBA00044273"/>
    </source>
</evidence>
<evidence type="ECO:0000259" key="10">
    <source>
        <dbReference type="PROSITE" id="PS50850"/>
    </source>
</evidence>
<evidence type="ECO:0000256" key="1">
    <source>
        <dbReference type="ARBA" id="ARBA00004429"/>
    </source>
</evidence>
<accession>A0A4V6CSM4</accession>
<feature type="transmembrane region" description="Helical" evidence="9">
    <location>
        <begin position="518"/>
        <end position="537"/>
    </location>
</feature>
<feature type="transmembrane region" description="Helical" evidence="9">
    <location>
        <begin position="164"/>
        <end position="184"/>
    </location>
</feature>
<comment type="subcellular location">
    <subcellularLocation>
        <location evidence="1">Cell inner membrane</location>
        <topology evidence="1">Multi-pass membrane protein</topology>
    </subcellularLocation>
</comment>
<dbReference type="PROSITE" id="PS00216">
    <property type="entry name" value="SUGAR_TRANSPORT_1"/>
    <property type="match status" value="1"/>
</dbReference>
<dbReference type="InterPro" id="IPR011701">
    <property type="entry name" value="MFS"/>
</dbReference>
<dbReference type="InterPro" id="IPR036259">
    <property type="entry name" value="MFS_trans_sf"/>
</dbReference>
<evidence type="ECO:0000256" key="6">
    <source>
        <dbReference type="ARBA" id="ARBA00023136"/>
    </source>
</evidence>
<dbReference type="GO" id="GO:0005886">
    <property type="term" value="C:plasma membrane"/>
    <property type="evidence" value="ECO:0007669"/>
    <property type="project" value="UniProtKB-SubCell"/>
</dbReference>
<dbReference type="RefSeq" id="WP_137448038.1">
    <property type="nucleotide sequence ID" value="NZ_SZZH01000001.1"/>
</dbReference>
<keyword evidence="3" id="KW-0997">Cell inner membrane</keyword>
<keyword evidence="6 9" id="KW-0472">Membrane</keyword>
<dbReference type="InterPro" id="IPR005829">
    <property type="entry name" value="Sugar_transporter_CS"/>
</dbReference>
<dbReference type="GO" id="GO:0022857">
    <property type="term" value="F:transmembrane transporter activity"/>
    <property type="evidence" value="ECO:0007669"/>
    <property type="project" value="InterPro"/>
</dbReference>
<evidence type="ECO:0000256" key="5">
    <source>
        <dbReference type="ARBA" id="ARBA00022989"/>
    </source>
</evidence>
<comment type="caution">
    <text evidence="11">The sequence shown here is derived from an EMBL/GenBank/DDBJ whole genome shotgun (WGS) entry which is preliminary data.</text>
</comment>
<evidence type="ECO:0000256" key="9">
    <source>
        <dbReference type="SAM" id="Phobius"/>
    </source>
</evidence>
<feature type="transmembrane region" description="Helical" evidence="9">
    <location>
        <begin position="70"/>
        <end position="87"/>
    </location>
</feature>
<feature type="transmembrane region" description="Helical" evidence="9">
    <location>
        <begin position="271"/>
        <end position="289"/>
    </location>
</feature>
<proteinExistence type="predicted"/>
<feature type="transmembrane region" description="Helical" evidence="9">
    <location>
        <begin position="415"/>
        <end position="438"/>
    </location>
</feature>
<evidence type="ECO:0000313" key="12">
    <source>
        <dbReference type="Proteomes" id="UP000306985"/>
    </source>
</evidence>
<feature type="transmembrane region" description="Helical" evidence="9">
    <location>
        <begin position="99"/>
        <end position="119"/>
    </location>
</feature>
<evidence type="ECO:0000256" key="8">
    <source>
        <dbReference type="SAM" id="MobiDB-lite"/>
    </source>
</evidence>
<sequence length="558" mass="56577">MSHPGPASPSGPDRASAPPSRARSRWAIGAAGAAVLLGALDAYVVVGLLVEMIGDLGIPVNRLERATPIVSGYLLGYVAAMPLLGALSDRWGRRTVLQAALLAFAVGSTVTALADSVGLVVTGRLVQGIAGGALLPVTMALVADLRTGRRRTVGLGLVGALQELGSVLGTLYGIGVAALLAAWPVTAAIEPSGWRWVFWINLPLTAVAMVLIALAVPGRRPAGAGSQGRRVDGRVVGRVDVVGAALLAIGLALLVVGLQNPDPSVAALPPWGLPMLGAAVVVLAGFAVWERRASVRLLTIPRGGGRPVAGALLVSFATGAALLTTLVQVELYGQTLLGLDTAGSAGLLARFLVALPIGAVVGGAVAGPWGDRIVATLGLVVAALGFWAMTAWPASTDDPAAAGPWMLGQLGVTVFDIWLVVVGLGLGFVLAPVSAVVLRSVGDDQLGAGAAAVVVARMVGMLIGVAALTAWGLHRFATMTAGLDTPLPIGVTEQEYAVQLADYQAQVRGALTVEYHEIFGITSVVCAVGALLAAALLGRRGGPARSTTETVSDKQDCR</sequence>
<evidence type="ECO:0000256" key="4">
    <source>
        <dbReference type="ARBA" id="ARBA00022692"/>
    </source>
</evidence>
<feature type="transmembrane region" description="Helical" evidence="9">
    <location>
        <begin position="196"/>
        <end position="218"/>
    </location>
</feature>
<feature type="domain" description="Major facilitator superfamily (MFS) profile" evidence="10">
    <location>
        <begin position="27"/>
        <end position="541"/>
    </location>
</feature>
<reference evidence="11 12" key="1">
    <citation type="submission" date="2019-05" db="EMBL/GenBank/DDBJ databases">
        <title>Nakamurella sp. N5BH11, whole genome shotgun sequence.</title>
        <authorList>
            <person name="Tuo L."/>
        </authorList>
    </citation>
    <scope>NUCLEOTIDE SEQUENCE [LARGE SCALE GENOMIC DNA]</scope>
    <source>
        <strain evidence="11 12">N5BH11</strain>
    </source>
</reference>
<dbReference type="SUPFAM" id="SSF103473">
    <property type="entry name" value="MFS general substrate transporter"/>
    <property type="match status" value="1"/>
</dbReference>
<dbReference type="EMBL" id="SZZH01000001">
    <property type="protein sequence ID" value="TKV60735.1"/>
    <property type="molecule type" value="Genomic_DNA"/>
</dbReference>
<dbReference type="PANTHER" id="PTHR23501:SF191">
    <property type="entry name" value="VACUOLAR BASIC AMINO ACID TRANSPORTER 4"/>
    <property type="match status" value="1"/>
</dbReference>
<protein>
    <recommendedName>
        <fullName evidence="7">MFS-type drug efflux transporter P55</fullName>
    </recommendedName>
</protein>
<dbReference type="PROSITE" id="PS50850">
    <property type="entry name" value="MFS"/>
    <property type="match status" value="1"/>
</dbReference>
<feature type="region of interest" description="Disordered" evidence="8">
    <location>
        <begin position="1"/>
        <end position="20"/>
    </location>
</feature>
<feature type="transmembrane region" description="Helical" evidence="9">
    <location>
        <begin position="347"/>
        <end position="366"/>
    </location>
</feature>
<feature type="transmembrane region" description="Helical" evidence="9">
    <location>
        <begin position="373"/>
        <end position="395"/>
    </location>
</feature>
<feature type="transmembrane region" description="Helical" evidence="9">
    <location>
        <begin position="309"/>
        <end position="327"/>
    </location>
</feature>
<keyword evidence="4 9" id="KW-0812">Transmembrane</keyword>
<dbReference type="OrthoDB" id="3453194at2"/>
<dbReference type="AlphaFoldDB" id="A0A4V6CSM4"/>
<keyword evidence="5 9" id="KW-1133">Transmembrane helix</keyword>
<dbReference type="Gene3D" id="1.20.1250.20">
    <property type="entry name" value="MFS general substrate transporter like domains"/>
    <property type="match status" value="2"/>
</dbReference>
<dbReference type="PANTHER" id="PTHR23501">
    <property type="entry name" value="MAJOR FACILITATOR SUPERFAMILY"/>
    <property type="match status" value="1"/>
</dbReference>
<organism evidence="11 12">
    <name type="scientific">Nakamurella flava</name>
    <dbReference type="NCBI Taxonomy" id="2576308"/>
    <lineage>
        <taxon>Bacteria</taxon>
        <taxon>Bacillati</taxon>
        <taxon>Actinomycetota</taxon>
        <taxon>Actinomycetes</taxon>
        <taxon>Nakamurellales</taxon>
        <taxon>Nakamurellaceae</taxon>
        <taxon>Nakamurella</taxon>
    </lineage>
</organism>
<keyword evidence="12" id="KW-1185">Reference proteome</keyword>
<evidence type="ECO:0000313" key="11">
    <source>
        <dbReference type="EMBL" id="TKV60735.1"/>
    </source>
</evidence>
<dbReference type="Proteomes" id="UP000306985">
    <property type="component" value="Unassembled WGS sequence"/>
</dbReference>
<gene>
    <name evidence="11" type="ORF">FDO65_03385</name>
</gene>